<proteinExistence type="predicted"/>
<gene>
    <name evidence="2" type="primary">LOC116941354</name>
</gene>
<organism evidence="1 2">
    <name type="scientific">Petromyzon marinus</name>
    <name type="common">Sea lamprey</name>
    <dbReference type="NCBI Taxonomy" id="7757"/>
    <lineage>
        <taxon>Eukaryota</taxon>
        <taxon>Metazoa</taxon>
        <taxon>Chordata</taxon>
        <taxon>Craniata</taxon>
        <taxon>Vertebrata</taxon>
        <taxon>Cyclostomata</taxon>
        <taxon>Hyperoartia</taxon>
        <taxon>Petromyzontiformes</taxon>
        <taxon>Petromyzontidae</taxon>
        <taxon>Petromyzon</taxon>
    </lineage>
</organism>
<evidence type="ECO:0000313" key="1">
    <source>
        <dbReference type="Proteomes" id="UP001318040"/>
    </source>
</evidence>
<dbReference type="Proteomes" id="UP001318040">
    <property type="component" value="Chromosome 11"/>
</dbReference>
<protein>
    <submittedName>
        <fullName evidence="2">Uncharacterized protein LOC116941354</fullName>
    </submittedName>
</protein>
<dbReference type="KEGG" id="pmrn:116941354"/>
<evidence type="ECO:0000313" key="2">
    <source>
        <dbReference type="RefSeq" id="XP_032808283.1"/>
    </source>
</evidence>
<dbReference type="AlphaFoldDB" id="A0AAJ7WTN4"/>
<name>A0AAJ7WTN4_PETMA</name>
<reference evidence="2" key="1">
    <citation type="submission" date="2025-08" db="UniProtKB">
        <authorList>
            <consortium name="RefSeq"/>
        </authorList>
    </citation>
    <scope>IDENTIFICATION</scope>
    <source>
        <tissue evidence="2">Sperm</tissue>
    </source>
</reference>
<accession>A0AAJ7WTN4</accession>
<keyword evidence="1" id="KW-1185">Reference proteome</keyword>
<sequence length="300" mass="33202">MTTVAHTTAEFLFLHLCTRYPSLTLLVLQYHSRAYGEVFPLPIKRSVGGTPLAIHRNFENKLSLASNRGPRVVNCPTPGRQREEAAEVEWRCGVGSSSATAEPSSWLTEDRHGCPGFCFQIWAVLSSHSVPSGCSVSPEHLVTAGGQAATCTPGVSPLTPSHVARLTPGSATSSPLSPQQQWRWRSWHESDHCPSTGHSQFINIDSFFLYMCVYIYTAFLRVNVPFSMLSRSSYVQTDVMCAPTRVAPHEADRANRKCRGRTRKLNVKEMNSSPVQVMRRDKGTGPNLSLYRGEVQAPRV</sequence>
<dbReference type="RefSeq" id="XP_032808283.1">
    <property type="nucleotide sequence ID" value="XM_032952392.1"/>
</dbReference>